<evidence type="ECO:0000313" key="2">
    <source>
        <dbReference type="EMBL" id="KAF0734567.1"/>
    </source>
</evidence>
<proteinExistence type="predicted"/>
<protein>
    <recommendedName>
        <fullName evidence="4">RGS domain-containing protein</fullName>
    </recommendedName>
</protein>
<dbReference type="AlphaFoldDB" id="A0A6G0X3Q3"/>
<reference evidence="2 3" key="1">
    <citation type="submission" date="2019-07" db="EMBL/GenBank/DDBJ databases">
        <title>Genomics analysis of Aphanomyces spp. identifies a new class of oomycete effector associated with host adaptation.</title>
        <authorList>
            <person name="Gaulin E."/>
        </authorList>
    </citation>
    <scope>NUCLEOTIDE SEQUENCE [LARGE SCALE GENOMIC DNA]</scope>
    <source>
        <strain evidence="2 3">ATCC 201684</strain>
    </source>
</reference>
<dbReference type="InterPro" id="IPR036305">
    <property type="entry name" value="RGS_sf"/>
</dbReference>
<keyword evidence="1" id="KW-0812">Transmembrane</keyword>
<organism evidence="2 3">
    <name type="scientific">Aphanomyces euteiches</name>
    <dbReference type="NCBI Taxonomy" id="100861"/>
    <lineage>
        <taxon>Eukaryota</taxon>
        <taxon>Sar</taxon>
        <taxon>Stramenopiles</taxon>
        <taxon>Oomycota</taxon>
        <taxon>Saprolegniomycetes</taxon>
        <taxon>Saprolegniales</taxon>
        <taxon>Verrucalvaceae</taxon>
        <taxon>Aphanomyces</taxon>
    </lineage>
</organism>
<accession>A0A6G0X3Q3</accession>
<feature type="transmembrane region" description="Helical" evidence="1">
    <location>
        <begin position="190"/>
        <end position="210"/>
    </location>
</feature>
<sequence length="513" mass="58238">MSDATASSNATVASEARIAPPQGVIRSIIIIVFGISFYLPLVILVYYCNRHKPPLRYRNPFEMALTATAAFLYTCSRCMGSLFVDEISCTFRLLSFGVPLNFGLVGYVLAELRVVLMFNLTELMVAHAQKASINQSKLSWLHTFFRRGLHSTYRFLIHGLWNIPLFVILYSQDYSAYKGDNCPTSLNRQISTLFSTNFVLVILASLFLSFKMSKVVDNFGLRRSFQVNGRITFVYFAIYFPILVFFFDSAIVLDYRIDLFIEIIIAHTVIWIHIVIPLRNTLAMADLEHDNGKFTGTVGILDAYLHTPEGFQAFSTFAKSEFRFECVHAWKTLVDYQLDAPDHLSAFEIYELHIAPNAPLPLDKVISPSILKRYALAFEVNSKYSVAPEEMVRDKNYFAVLLDAVMDKILVDSLPRFQVHPLGAGWNDFVAKYNTQMTLDRVLESELDANGKPILKSKKTMPTIKNDMYRSSGHLIPIESRRESILQSSANADNDDISITASVKLTDLKYHPR</sequence>
<feature type="transmembrane region" description="Helical" evidence="1">
    <location>
        <begin position="231"/>
        <end position="253"/>
    </location>
</feature>
<dbReference type="EMBL" id="VJMJ01000111">
    <property type="protein sequence ID" value="KAF0734567.1"/>
    <property type="molecule type" value="Genomic_DNA"/>
</dbReference>
<gene>
    <name evidence="2" type="ORF">Ae201684_008809</name>
</gene>
<keyword evidence="1" id="KW-0472">Membrane</keyword>
<comment type="caution">
    <text evidence="2">The sequence shown here is derived from an EMBL/GenBank/DDBJ whole genome shotgun (WGS) entry which is preliminary data.</text>
</comment>
<dbReference type="VEuPathDB" id="FungiDB:AeMF1_000538"/>
<feature type="transmembrane region" description="Helical" evidence="1">
    <location>
        <begin position="61"/>
        <end position="84"/>
    </location>
</feature>
<dbReference type="SUPFAM" id="SSF48097">
    <property type="entry name" value="Regulator of G-protein signaling, RGS"/>
    <property type="match status" value="1"/>
</dbReference>
<dbReference type="InterPro" id="IPR044926">
    <property type="entry name" value="RGS_subdomain_2"/>
</dbReference>
<name>A0A6G0X3Q3_9STRA</name>
<evidence type="ECO:0000313" key="3">
    <source>
        <dbReference type="Proteomes" id="UP000481153"/>
    </source>
</evidence>
<dbReference type="Proteomes" id="UP000481153">
    <property type="component" value="Unassembled WGS sequence"/>
</dbReference>
<evidence type="ECO:0000256" key="1">
    <source>
        <dbReference type="SAM" id="Phobius"/>
    </source>
</evidence>
<feature type="transmembrane region" description="Helical" evidence="1">
    <location>
        <begin position="90"/>
        <end position="110"/>
    </location>
</feature>
<keyword evidence="1" id="KW-1133">Transmembrane helix</keyword>
<feature type="transmembrane region" description="Helical" evidence="1">
    <location>
        <begin position="24"/>
        <end position="49"/>
    </location>
</feature>
<evidence type="ECO:0008006" key="4">
    <source>
        <dbReference type="Google" id="ProtNLM"/>
    </source>
</evidence>
<dbReference type="Gene3D" id="1.10.167.10">
    <property type="entry name" value="Regulator of G-protein Signalling 4, domain 2"/>
    <property type="match status" value="1"/>
</dbReference>
<feature type="transmembrane region" description="Helical" evidence="1">
    <location>
        <begin position="152"/>
        <end position="170"/>
    </location>
</feature>
<keyword evidence="3" id="KW-1185">Reference proteome</keyword>